<proteinExistence type="predicted"/>
<dbReference type="EMBL" id="JJRY01000018">
    <property type="protein sequence ID" value="KEF37085.1"/>
    <property type="molecule type" value="Genomic_DNA"/>
</dbReference>
<evidence type="ECO:0000256" key="1">
    <source>
        <dbReference type="SAM" id="Coils"/>
    </source>
</evidence>
<comment type="caution">
    <text evidence="2">The sequence shown here is derived from an EMBL/GenBank/DDBJ whole genome shotgun (WGS) entry which is preliminary data.</text>
</comment>
<feature type="coiled-coil region" evidence="1">
    <location>
        <begin position="88"/>
        <end position="125"/>
    </location>
</feature>
<gene>
    <name evidence="2" type="ORF">M670_03677</name>
</gene>
<dbReference type="PATRIC" id="fig|1348973.3.peg.3554"/>
<evidence type="ECO:0000313" key="3">
    <source>
        <dbReference type="Proteomes" id="UP000027936"/>
    </source>
</evidence>
<dbReference type="Pfam" id="PF02681">
    <property type="entry name" value="DUF212"/>
    <property type="match status" value="1"/>
</dbReference>
<sequence>MNRGIATALLSIGLAQFLKIPIQKVRTGKWDWGVFFETGGMPSSHSAGVSSLATFIALKRGISTIDFALSTIFGLIVMYDAQGVRRHTGELSIRVNDLYEDLDRLEKQQKRAELHEEKEEKIKEVLGHQPQEVLGGALLGVATGALSYRISKK</sequence>
<reference evidence="2 3" key="1">
    <citation type="submission" date="2014-04" db="EMBL/GenBank/DDBJ databases">
        <title>Draft genome sequence of Bacillus azotoformans MEV2011, a (co-) denitrifying strain unable to grow in the presence of oxygen.</title>
        <authorList>
            <person name="Nielsen M."/>
            <person name="Schreiber L."/>
            <person name="Finster K."/>
            <person name="Schramm A."/>
        </authorList>
    </citation>
    <scope>NUCLEOTIDE SEQUENCE [LARGE SCALE GENOMIC DNA]</scope>
    <source>
        <strain evidence="2 3">MEV2011</strain>
    </source>
</reference>
<name>A0A072NV22_SCHAZ</name>
<dbReference type="Proteomes" id="UP000027936">
    <property type="component" value="Unassembled WGS sequence"/>
</dbReference>
<dbReference type="AlphaFoldDB" id="A0A072NV22"/>
<dbReference type="OrthoDB" id="9792681at2"/>
<dbReference type="PANTHER" id="PTHR31446">
    <property type="entry name" value="ACID PHOSPHATASE/VANADIUM-DEPENDENT HALOPEROXIDASE-RELATED PROTEIN"/>
    <property type="match status" value="1"/>
</dbReference>
<protein>
    <recommendedName>
        <fullName evidence="4">Divergent PAP2 family protein</fullName>
    </recommendedName>
</protein>
<accession>A0A072NV22</accession>
<evidence type="ECO:0008006" key="4">
    <source>
        <dbReference type="Google" id="ProtNLM"/>
    </source>
</evidence>
<organism evidence="2 3">
    <name type="scientific">Schinkia azotoformans MEV2011</name>
    <dbReference type="NCBI Taxonomy" id="1348973"/>
    <lineage>
        <taxon>Bacteria</taxon>
        <taxon>Bacillati</taxon>
        <taxon>Bacillota</taxon>
        <taxon>Bacilli</taxon>
        <taxon>Bacillales</taxon>
        <taxon>Bacillaceae</taxon>
        <taxon>Calidifontibacillus/Schinkia group</taxon>
        <taxon>Schinkia</taxon>
    </lineage>
</organism>
<dbReference type="RefSeq" id="WP_035197251.1">
    <property type="nucleotide sequence ID" value="NZ_JJRY01000018.1"/>
</dbReference>
<dbReference type="PANTHER" id="PTHR31446:SF29">
    <property type="entry name" value="ACID PHOSPHATASE_VANADIUM-DEPENDENT HALOPEROXIDASE-RELATED PROTEIN"/>
    <property type="match status" value="1"/>
</dbReference>
<evidence type="ECO:0000313" key="2">
    <source>
        <dbReference type="EMBL" id="KEF37085.1"/>
    </source>
</evidence>
<keyword evidence="1" id="KW-0175">Coiled coil</keyword>
<dbReference type="InterPro" id="IPR003832">
    <property type="entry name" value="DUF212"/>
</dbReference>